<feature type="non-terminal residue" evidence="2">
    <location>
        <position position="97"/>
    </location>
</feature>
<gene>
    <name evidence="2" type="ORF">BDK51DRAFT_11234</name>
</gene>
<accession>A0A4P9W1A3</accession>
<dbReference type="InterPro" id="IPR001005">
    <property type="entry name" value="SANT/Myb"/>
</dbReference>
<dbReference type="Gene3D" id="1.10.10.60">
    <property type="entry name" value="Homeodomain-like"/>
    <property type="match status" value="1"/>
</dbReference>
<sequence length="97" mass="11490">QEHELTEKQRWVCAMRLGFCVREEFEITKTIVYEDGMLNQSYFRPPKGSKLEQEAVRRWTDEERGLLIQGIEKHGIGHFREISEEFLPAWVSTALHI</sequence>
<organism evidence="2 3">
    <name type="scientific">Blyttiomyces helicus</name>
    <dbReference type="NCBI Taxonomy" id="388810"/>
    <lineage>
        <taxon>Eukaryota</taxon>
        <taxon>Fungi</taxon>
        <taxon>Fungi incertae sedis</taxon>
        <taxon>Chytridiomycota</taxon>
        <taxon>Chytridiomycota incertae sedis</taxon>
        <taxon>Chytridiomycetes</taxon>
        <taxon>Chytridiomycetes incertae sedis</taxon>
        <taxon>Blyttiomyces</taxon>
    </lineage>
</organism>
<proteinExistence type="predicted"/>
<protein>
    <recommendedName>
        <fullName evidence="1">Myb-like domain-containing protein</fullName>
    </recommendedName>
</protein>
<evidence type="ECO:0000259" key="1">
    <source>
        <dbReference type="Pfam" id="PF00249"/>
    </source>
</evidence>
<evidence type="ECO:0000313" key="3">
    <source>
        <dbReference type="Proteomes" id="UP000269721"/>
    </source>
</evidence>
<dbReference type="AlphaFoldDB" id="A0A4P9W1A3"/>
<dbReference type="SUPFAM" id="SSF46689">
    <property type="entry name" value="Homeodomain-like"/>
    <property type="match status" value="1"/>
</dbReference>
<dbReference type="OrthoDB" id="608866at2759"/>
<name>A0A4P9W1A3_9FUNG</name>
<dbReference type="EMBL" id="KZ998591">
    <property type="protein sequence ID" value="RKO85959.1"/>
    <property type="molecule type" value="Genomic_DNA"/>
</dbReference>
<evidence type="ECO:0000313" key="2">
    <source>
        <dbReference type="EMBL" id="RKO85959.1"/>
    </source>
</evidence>
<keyword evidence="3" id="KW-1185">Reference proteome</keyword>
<dbReference type="InterPro" id="IPR009057">
    <property type="entry name" value="Homeodomain-like_sf"/>
</dbReference>
<reference evidence="3" key="1">
    <citation type="journal article" date="2018" name="Nat. Microbiol.">
        <title>Leveraging single-cell genomics to expand the fungal tree of life.</title>
        <authorList>
            <person name="Ahrendt S.R."/>
            <person name="Quandt C.A."/>
            <person name="Ciobanu D."/>
            <person name="Clum A."/>
            <person name="Salamov A."/>
            <person name="Andreopoulos B."/>
            <person name="Cheng J.F."/>
            <person name="Woyke T."/>
            <person name="Pelin A."/>
            <person name="Henrissat B."/>
            <person name="Reynolds N.K."/>
            <person name="Benny G.L."/>
            <person name="Smith M.E."/>
            <person name="James T.Y."/>
            <person name="Grigoriev I.V."/>
        </authorList>
    </citation>
    <scope>NUCLEOTIDE SEQUENCE [LARGE SCALE GENOMIC DNA]</scope>
</reference>
<feature type="domain" description="Myb-like" evidence="1">
    <location>
        <begin position="58"/>
        <end position="85"/>
    </location>
</feature>
<dbReference type="Proteomes" id="UP000269721">
    <property type="component" value="Unassembled WGS sequence"/>
</dbReference>
<feature type="non-terminal residue" evidence="2">
    <location>
        <position position="1"/>
    </location>
</feature>
<dbReference type="Pfam" id="PF00249">
    <property type="entry name" value="Myb_DNA-binding"/>
    <property type="match status" value="1"/>
</dbReference>